<evidence type="ECO:0000313" key="1">
    <source>
        <dbReference type="EMBL" id="MBB6465192.1"/>
    </source>
</evidence>
<evidence type="ECO:0000313" key="2">
    <source>
        <dbReference type="Proteomes" id="UP000532373"/>
    </source>
</evidence>
<accession>A0A8E1WCZ4</accession>
<organism evidence="1 2">
    <name type="scientific">Aminobacter carboxidus</name>
    <dbReference type="NCBI Taxonomy" id="376165"/>
    <lineage>
        <taxon>Bacteria</taxon>
        <taxon>Pseudomonadati</taxon>
        <taxon>Pseudomonadota</taxon>
        <taxon>Alphaproteobacteria</taxon>
        <taxon>Hyphomicrobiales</taxon>
        <taxon>Phyllobacteriaceae</taxon>
        <taxon>Aminobacter</taxon>
    </lineage>
</organism>
<name>A0A8E1WCZ4_9HYPH</name>
<gene>
    <name evidence="1" type="ORF">HNQ96_001039</name>
</gene>
<comment type="caution">
    <text evidence="1">The sequence shown here is derived from an EMBL/GenBank/DDBJ whole genome shotgun (WGS) entry which is preliminary data.</text>
</comment>
<dbReference type="EMBL" id="JACHGI010000001">
    <property type="protein sequence ID" value="MBB6465192.1"/>
    <property type="molecule type" value="Genomic_DNA"/>
</dbReference>
<reference evidence="1 2" key="1">
    <citation type="submission" date="2020-08" db="EMBL/GenBank/DDBJ databases">
        <title>Genomic Encyclopedia of Type Strains, Phase IV (KMG-IV): sequencing the most valuable type-strain genomes for metagenomic binning, comparative biology and taxonomic classification.</title>
        <authorList>
            <person name="Goeker M."/>
        </authorList>
    </citation>
    <scope>NUCLEOTIDE SEQUENCE [LARGE SCALE GENOMIC DNA]</scope>
    <source>
        <strain evidence="1 2">DSM 17454</strain>
    </source>
</reference>
<protein>
    <submittedName>
        <fullName evidence="1">Uncharacterized protein</fullName>
    </submittedName>
</protein>
<dbReference type="AlphaFoldDB" id="A0A8E1WCZ4"/>
<dbReference type="Proteomes" id="UP000532373">
    <property type="component" value="Unassembled WGS sequence"/>
</dbReference>
<sequence>MPRANIVATTPNGIPYLNPVAVLLFKAKYQRPKDEANFENALPKLQRSERAWLKDCLDMRHPGHEWTGLF</sequence>
<proteinExistence type="predicted"/>